<gene>
    <name evidence="3" type="ORF">AR438_02905</name>
</gene>
<proteinExistence type="predicted"/>
<dbReference type="STRING" id="452084.AR438_02905"/>
<accession>A0A0Q3KBK3</accession>
<feature type="domain" description="Secretion system C-terminal sorting" evidence="2">
    <location>
        <begin position="24"/>
        <end position="71"/>
    </location>
</feature>
<sequence length="73" mass="8405">MFNAFLQFLMFFLEYFQHILVQIKSSTVFDLSGKVLLQSNSEKLNISSFTKGTYLVKVEFADGSTKTKKVIKE</sequence>
<organism evidence="3 4">
    <name type="scientific">Chryseobacterium aquaticum</name>
    <dbReference type="NCBI Taxonomy" id="452084"/>
    <lineage>
        <taxon>Bacteria</taxon>
        <taxon>Pseudomonadati</taxon>
        <taxon>Bacteroidota</taxon>
        <taxon>Flavobacteriia</taxon>
        <taxon>Flavobacteriales</taxon>
        <taxon>Weeksellaceae</taxon>
        <taxon>Chryseobacterium group</taxon>
        <taxon>Chryseobacterium</taxon>
    </lineage>
</organism>
<protein>
    <recommendedName>
        <fullName evidence="2">Secretion system C-terminal sorting domain-containing protein</fullName>
    </recommendedName>
</protein>
<keyword evidence="4" id="KW-1185">Reference proteome</keyword>
<evidence type="ECO:0000313" key="3">
    <source>
        <dbReference type="EMBL" id="KQK27171.1"/>
    </source>
</evidence>
<dbReference type="Proteomes" id="UP000051682">
    <property type="component" value="Unassembled WGS sequence"/>
</dbReference>
<evidence type="ECO:0000259" key="2">
    <source>
        <dbReference type="Pfam" id="PF18962"/>
    </source>
</evidence>
<dbReference type="OrthoDB" id="8781670at2"/>
<evidence type="ECO:0000313" key="4">
    <source>
        <dbReference type="Proteomes" id="UP000051682"/>
    </source>
</evidence>
<evidence type="ECO:0000256" key="1">
    <source>
        <dbReference type="ARBA" id="ARBA00022729"/>
    </source>
</evidence>
<dbReference type="NCBIfam" id="TIGR04183">
    <property type="entry name" value="Por_Secre_tail"/>
    <property type="match status" value="1"/>
</dbReference>
<dbReference type="Pfam" id="PF18962">
    <property type="entry name" value="Por_Secre_tail"/>
    <property type="match status" value="1"/>
</dbReference>
<dbReference type="EMBL" id="LLYZ01000002">
    <property type="protein sequence ID" value="KQK27171.1"/>
    <property type="molecule type" value="Genomic_DNA"/>
</dbReference>
<dbReference type="InterPro" id="IPR026444">
    <property type="entry name" value="Secre_tail"/>
</dbReference>
<dbReference type="AlphaFoldDB" id="A0A0Q3KBK3"/>
<name>A0A0Q3KBK3_9FLAO</name>
<keyword evidence="1" id="KW-0732">Signal</keyword>
<comment type="caution">
    <text evidence="3">The sequence shown here is derived from an EMBL/GenBank/DDBJ whole genome shotgun (WGS) entry which is preliminary data.</text>
</comment>
<reference evidence="3 4" key="1">
    <citation type="submission" date="2015-10" db="EMBL/GenBank/DDBJ databases">
        <title>Chryseobacterium aquaticum genome.</title>
        <authorList>
            <person name="Newman J.D."/>
            <person name="Ferguson M.B."/>
            <person name="Miller J.R."/>
        </authorList>
    </citation>
    <scope>NUCLEOTIDE SEQUENCE [LARGE SCALE GENOMIC DNA]</scope>
    <source>
        <strain evidence="3 4">KCTC 12483</strain>
    </source>
</reference>